<accession>A0A915E9K9</accession>
<feature type="region of interest" description="Disordered" evidence="1">
    <location>
        <begin position="1"/>
        <end position="102"/>
    </location>
</feature>
<protein>
    <submittedName>
        <fullName evidence="3">Uncharacterized protein</fullName>
    </submittedName>
</protein>
<dbReference type="Proteomes" id="UP000887574">
    <property type="component" value="Unplaced"/>
</dbReference>
<proteinExistence type="predicted"/>
<reference evidence="3" key="1">
    <citation type="submission" date="2022-11" db="UniProtKB">
        <authorList>
            <consortium name="WormBaseParasite"/>
        </authorList>
    </citation>
    <scope>IDENTIFICATION</scope>
</reference>
<feature type="compositionally biased region" description="Basic and acidic residues" evidence="1">
    <location>
        <begin position="17"/>
        <end position="29"/>
    </location>
</feature>
<feature type="compositionally biased region" description="Gly residues" evidence="1">
    <location>
        <begin position="91"/>
        <end position="102"/>
    </location>
</feature>
<feature type="compositionally biased region" description="Polar residues" evidence="1">
    <location>
        <begin position="1"/>
        <end position="12"/>
    </location>
</feature>
<sequence>MADSTPHSTTLQPPHGLRTDSCLRREQSDRPQPLLAEPEQLITGSDSRPDAAEPLPEPGAGKATFGAGDPWSSDMSAGVPALTSDKRCAMGSGGQGGGYRRN</sequence>
<dbReference type="WBParaSite" id="jg3813">
    <property type="protein sequence ID" value="jg3813"/>
    <property type="gene ID" value="jg3813"/>
</dbReference>
<name>A0A915E9K9_9BILA</name>
<evidence type="ECO:0000313" key="3">
    <source>
        <dbReference type="WBParaSite" id="jg3813"/>
    </source>
</evidence>
<keyword evidence="2" id="KW-1185">Reference proteome</keyword>
<evidence type="ECO:0000256" key="1">
    <source>
        <dbReference type="SAM" id="MobiDB-lite"/>
    </source>
</evidence>
<organism evidence="2 3">
    <name type="scientific">Ditylenchus dipsaci</name>
    <dbReference type="NCBI Taxonomy" id="166011"/>
    <lineage>
        <taxon>Eukaryota</taxon>
        <taxon>Metazoa</taxon>
        <taxon>Ecdysozoa</taxon>
        <taxon>Nematoda</taxon>
        <taxon>Chromadorea</taxon>
        <taxon>Rhabditida</taxon>
        <taxon>Tylenchina</taxon>
        <taxon>Tylenchomorpha</taxon>
        <taxon>Sphaerularioidea</taxon>
        <taxon>Anguinidae</taxon>
        <taxon>Anguininae</taxon>
        <taxon>Ditylenchus</taxon>
    </lineage>
</organism>
<dbReference type="AlphaFoldDB" id="A0A915E9K9"/>
<evidence type="ECO:0000313" key="2">
    <source>
        <dbReference type="Proteomes" id="UP000887574"/>
    </source>
</evidence>